<keyword evidence="7" id="KW-1185">Reference proteome</keyword>
<dbReference type="SMART" id="SM00147">
    <property type="entry name" value="RasGEF"/>
    <property type="match status" value="1"/>
</dbReference>
<name>A0A1X2IQS9_9FUNG</name>
<evidence type="ECO:0000313" key="7">
    <source>
        <dbReference type="Proteomes" id="UP000193560"/>
    </source>
</evidence>
<dbReference type="GO" id="GO:0005085">
    <property type="term" value="F:guanyl-nucleotide exchange factor activity"/>
    <property type="evidence" value="ECO:0007669"/>
    <property type="project" value="UniProtKB-KW"/>
</dbReference>
<protein>
    <submittedName>
        <fullName evidence="6">Ras guanine nucleotide exchange factor domain-containing protein</fullName>
    </submittedName>
</protein>
<dbReference type="InterPro" id="IPR001895">
    <property type="entry name" value="RASGEF_cat_dom"/>
</dbReference>
<feature type="compositionally biased region" description="Polar residues" evidence="4">
    <location>
        <begin position="162"/>
        <end position="178"/>
    </location>
</feature>
<feature type="domain" description="Ras-GEF" evidence="5">
    <location>
        <begin position="317"/>
        <end position="557"/>
    </location>
</feature>
<dbReference type="SUPFAM" id="SSF48366">
    <property type="entry name" value="Ras GEF"/>
    <property type="match status" value="1"/>
</dbReference>
<dbReference type="Pfam" id="PF00617">
    <property type="entry name" value="RasGEF"/>
    <property type="match status" value="1"/>
</dbReference>
<accession>A0A1X2IQS9</accession>
<dbReference type="Gene3D" id="1.10.840.10">
    <property type="entry name" value="Ras guanine-nucleotide exchange factors catalytic domain"/>
    <property type="match status" value="1"/>
</dbReference>
<evidence type="ECO:0000256" key="2">
    <source>
        <dbReference type="PROSITE-ProRule" id="PRU00168"/>
    </source>
</evidence>
<dbReference type="InterPro" id="IPR036964">
    <property type="entry name" value="RASGEF_cat_dom_sf"/>
</dbReference>
<evidence type="ECO:0000313" key="6">
    <source>
        <dbReference type="EMBL" id="ORZ19841.1"/>
    </source>
</evidence>
<evidence type="ECO:0000256" key="4">
    <source>
        <dbReference type="SAM" id="MobiDB-lite"/>
    </source>
</evidence>
<gene>
    <name evidence="6" type="ORF">BCR42DRAFT_481747</name>
</gene>
<feature type="coiled-coil region" evidence="3">
    <location>
        <begin position="240"/>
        <end position="267"/>
    </location>
</feature>
<feature type="region of interest" description="Disordered" evidence="4">
    <location>
        <begin position="566"/>
        <end position="605"/>
    </location>
</feature>
<feature type="region of interest" description="Disordered" evidence="4">
    <location>
        <begin position="82"/>
        <end position="195"/>
    </location>
</feature>
<organism evidence="6 7">
    <name type="scientific">Absidia repens</name>
    <dbReference type="NCBI Taxonomy" id="90262"/>
    <lineage>
        <taxon>Eukaryota</taxon>
        <taxon>Fungi</taxon>
        <taxon>Fungi incertae sedis</taxon>
        <taxon>Mucoromycota</taxon>
        <taxon>Mucoromycotina</taxon>
        <taxon>Mucoromycetes</taxon>
        <taxon>Mucorales</taxon>
        <taxon>Cunninghamellaceae</taxon>
        <taxon>Absidia</taxon>
    </lineage>
</organism>
<evidence type="ECO:0000259" key="5">
    <source>
        <dbReference type="PROSITE" id="PS50009"/>
    </source>
</evidence>
<keyword evidence="3" id="KW-0175">Coiled coil</keyword>
<dbReference type="AlphaFoldDB" id="A0A1X2IQS9"/>
<dbReference type="GO" id="GO:0005886">
    <property type="term" value="C:plasma membrane"/>
    <property type="evidence" value="ECO:0007669"/>
    <property type="project" value="TreeGrafter"/>
</dbReference>
<dbReference type="PANTHER" id="PTHR23113:SF368">
    <property type="entry name" value="CELL DIVISION CONTROL PROTEIN 25"/>
    <property type="match status" value="1"/>
</dbReference>
<sequence length="639" mass="71321">MEEVQSSLTLANQLEENGQIKDAYMSYVSLAEDSLSFLKDIKFIQSAIISQPKQYASLISAMRTCLSHMEHIIETHSPGTPARILAQHTGDSNKLPKPPLPPKPSRIHKPVLPPKPARGVISRPSSPTSDEYLQDKSSEQTQPQQTQQPVESVVRPKPPTPNTVSNSRPYSVPSPDNRTLQKHRPFTEIRPPSDSTIIVSDGEVDPTHLVPAQTNVDSLNSSISSDHIPLIPAPPLLTTHRILQTKLDDLEMSLKETKSRKQQLLSDHQVLDPMTEDDINHHILQYSRQVADTKLILNRVRTIYMSAATIPTIMHFKAHITAYQITQIEAVIFNAIPPSALISHSAKQPHPRIVASTDFFNYFTRLIEHSILFPQEASARAQLIHYWIKVASRCLELNNYQTLKAIVSALGTPPVERLRRTWAYIPKKSVTKLETLGELMSEADNYGRYREQMGMVNTTVVNGKSVAQIRAEHYTKPTIPFLGTIIHDITYLMAAFKSSPASSNMAPEDEPRIHEVLEIMRRFQQGPKYQTGLPAISNALHRGASGIGRISSNGLFGFGGNSNNTNVNGNGRESTGGTSIISGYGAEDDDKDGDDTEDGNMEEQQEMVTQYLLMRPWVNQDTVDQLSLLREPPRQRRTP</sequence>
<dbReference type="STRING" id="90262.A0A1X2IQS9"/>
<dbReference type="GO" id="GO:0007265">
    <property type="term" value="P:Ras protein signal transduction"/>
    <property type="evidence" value="ECO:0007669"/>
    <property type="project" value="TreeGrafter"/>
</dbReference>
<dbReference type="Proteomes" id="UP000193560">
    <property type="component" value="Unassembled WGS sequence"/>
</dbReference>
<feature type="compositionally biased region" description="Acidic residues" evidence="4">
    <location>
        <begin position="586"/>
        <end position="605"/>
    </location>
</feature>
<evidence type="ECO:0000256" key="3">
    <source>
        <dbReference type="SAM" id="Coils"/>
    </source>
</evidence>
<reference evidence="6 7" key="1">
    <citation type="submission" date="2016-07" db="EMBL/GenBank/DDBJ databases">
        <title>Pervasive Adenine N6-methylation of Active Genes in Fungi.</title>
        <authorList>
            <consortium name="DOE Joint Genome Institute"/>
            <person name="Mondo S.J."/>
            <person name="Dannebaum R.O."/>
            <person name="Kuo R.C."/>
            <person name="Labutti K."/>
            <person name="Haridas S."/>
            <person name="Kuo A."/>
            <person name="Salamov A."/>
            <person name="Ahrendt S.R."/>
            <person name="Lipzen A."/>
            <person name="Sullivan W."/>
            <person name="Andreopoulos W.B."/>
            <person name="Clum A."/>
            <person name="Lindquist E."/>
            <person name="Daum C."/>
            <person name="Ramamoorthy G.K."/>
            <person name="Gryganskyi A."/>
            <person name="Culley D."/>
            <person name="Magnuson J.K."/>
            <person name="James T.Y."/>
            <person name="O'Malley M.A."/>
            <person name="Stajich J.E."/>
            <person name="Spatafora J.W."/>
            <person name="Visel A."/>
            <person name="Grigoriev I.V."/>
        </authorList>
    </citation>
    <scope>NUCLEOTIDE SEQUENCE [LARGE SCALE GENOMIC DNA]</scope>
    <source>
        <strain evidence="6 7">NRRL 1336</strain>
    </source>
</reference>
<dbReference type="PROSITE" id="PS50009">
    <property type="entry name" value="RASGEF_CAT"/>
    <property type="match status" value="1"/>
</dbReference>
<proteinExistence type="predicted"/>
<dbReference type="PANTHER" id="PTHR23113">
    <property type="entry name" value="GUANINE NUCLEOTIDE EXCHANGE FACTOR"/>
    <property type="match status" value="1"/>
</dbReference>
<keyword evidence="1 2" id="KW-0344">Guanine-nucleotide releasing factor</keyword>
<dbReference type="InterPro" id="IPR008937">
    <property type="entry name" value="Ras-like_GEF"/>
</dbReference>
<dbReference type="OrthoDB" id="546434at2759"/>
<evidence type="ECO:0000256" key="1">
    <source>
        <dbReference type="ARBA" id="ARBA00022658"/>
    </source>
</evidence>
<dbReference type="InterPro" id="IPR023578">
    <property type="entry name" value="Ras_GEF_dom_sf"/>
</dbReference>
<feature type="compositionally biased region" description="Low complexity" evidence="4">
    <location>
        <begin position="566"/>
        <end position="583"/>
    </location>
</feature>
<dbReference type="EMBL" id="MCGE01000007">
    <property type="protein sequence ID" value="ORZ19841.1"/>
    <property type="molecule type" value="Genomic_DNA"/>
</dbReference>
<comment type="caution">
    <text evidence="6">The sequence shown here is derived from an EMBL/GenBank/DDBJ whole genome shotgun (WGS) entry which is preliminary data.</text>
</comment>
<feature type="compositionally biased region" description="Low complexity" evidence="4">
    <location>
        <begin position="139"/>
        <end position="153"/>
    </location>
</feature>